<evidence type="ECO:0000256" key="1">
    <source>
        <dbReference type="SAM" id="MobiDB-lite"/>
    </source>
</evidence>
<dbReference type="Proteomes" id="UP001501251">
    <property type="component" value="Unassembled WGS sequence"/>
</dbReference>
<evidence type="ECO:0000256" key="2">
    <source>
        <dbReference type="SAM" id="Phobius"/>
    </source>
</evidence>
<keyword evidence="4" id="KW-1185">Reference proteome</keyword>
<gene>
    <name evidence="3" type="ORF">GCM10022252_12110</name>
</gene>
<protein>
    <submittedName>
        <fullName evidence="3">Uncharacterized protein</fullName>
    </submittedName>
</protein>
<feature type="compositionally biased region" description="Basic and acidic residues" evidence="1">
    <location>
        <begin position="8"/>
        <end position="18"/>
    </location>
</feature>
<feature type="region of interest" description="Disordered" evidence="1">
    <location>
        <begin position="1"/>
        <end position="35"/>
    </location>
</feature>
<keyword evidence="2" id="KW-0472">Membrane</keyword>
<sequence length="73" mass="7805">MACTADSDPDKPLGRPHVEISWPDRSPRRRGNPLMGIDESRAVVTGVRALLVSAFVAAIAGLATKKLLLGRLI</sequence>
<evidence type="ECO:0000313" key="3">
    <source>
        <dbReference type="EMBL" id="GAA4183968.1"/>
    </source>
</evidence>
<comment type="caution">
    <text evidence="3">The sequence shown here is derived from an EMBL/GenBank/DDBJ whole genome shotgun (WGS) entry which is preliminary data.</text>
</comment>
<keyword evidence="2" id="KW-1133">Transmembrane helix</keyword>
<accession>A0ABP8AHB0</accession>
<dbReference type="EMBL" id="BAABAQ010000002">
    <property type="protein sequence ID" value="GAA4183968.1"/>
    <property type="molecule type" value="Genomic_DNA"/>
</dbReference>
<feature type="transmembrane region" description="Helical" evidence="2">
    <location>
        <begin position="42"/>
        <end position="63"/>
    </location>
</feature>
<organism evidence="3 4">
    <name type="scientific">Streptosporangium oxazolinicum</name>
    <dbReference type="NCBI Taxonomy" id="909287"/>
    <lineage>
        <taxon>Bacteria</taxon>
        <taxon>Bacillati</taxon>
        <taxon>Actinomycetota</taxon>
        <taxon>Actinomycetes</taxon>
        <taxon>Streptosporangiales</taxon>
        <taxon>Streptosporangiaceae</taxon>
        <taxon>Streptosporangium</taxon>
    </lineage>
</organism>
<name>A0ABP8AHB0_9ACTN</name>
<reference evidence="4" key="1">
    <citation type="journal article" date="2019" name="Int. J. Syst. Evol. Microbiol.">
        <title>The Global Catalogue of Microorganisms (GCM) 10K type strain sequencing project: providing services to taxonomists for standard genome sequencing and annotation.</title>
        <authorList>
            <consortium name="The Broad Institute Genomics Platform"/>
            <consortium name="The Broad Institute Genome Sequencing Center for Infectious Disease"/>
            <person name="Wu L."/>
            <person name="Ma J."/>
        </authorList>
    </citation>
    <scope>NUCLEOTIDE SEQUENCE [LARGE SCALE GENOMIC DNA]</scope>
    <source>
        <strain evidence="4">JCM 17388</strain>
    </source>
</reference>
<evidence type="ECO:0000313" key="4">
    <source>
        <dbReference type="Proteomes" id="UP001501251"/>
    </source>
</evidence>
<proteinExistence type="predicted"/>
<keyword evidence="2" id="KW-0812">Transmembrane</keyword>